<keyword evidence="1" id="KW-1133">Transmembrane helix</keyword>
<gene>
    <name evidence="2" type="primary">atp8</name>
</gene>
<dbReference type="EMBL" id="MG989231">
    <property type="protein sequence ID" value="AWU48990.1"/>
    <property type="molecule type" value="Genomic_DNA"/>
</dbReference>
<sequence>MPQMSPTMWTIILVLTLFMVWVVSTWLYYLSEKKANKKTNKNKKTIIMKW</sequence>
<proteinExistence type="predicted"/>
<geneLocation type="mitochondrion" evidence="2"/>
<protein>
    <submittedName>
        <fullName evidence="2">ATP synthase F0 subunit 8</fullName>
    </submittedName>
</protein>
<evidence type="ECO:0000313" key="2">
    <source>
        <dbReference type="EMBL" id="AWU48990.1"/>
    </source>
</evidence>
<dbReference type="AlphaFoldDB" id="A0A344A2J9"/>
<accession>A0A344A2J9</accession>
<name>A0A344A2J9_9HEMI</name>
<evidence type="ECO:0000256" key="1">
    <source>
        <dbReference type="SAM" id="Phobius"/>
    </source>
</evidence>
<keyword evidence="1" id="KW-0812">Transmembrane</keyword>
<feature type="transmembrane region" description="Helical" evidence="1">
    <location>
        <begin position="6"/>
        <end position="29"/>
    </location>
</feature>
<keyword evidence="2" id="KW-0496">Mitochondrion</keyword>
<reference evidence="2" key="1">
    <citation type="submission" date="2018-02" db="EMBL/GenBank/DDBJ databases">
        <title>Resolving the psyllid tree of life: Phylogenomic analysis of the superfamily Psylloidea (Hemiptera).</title>
        <authorList>
            <person name="Percy D.M."/>
            <person name="Sveinsson S."/>
            <person name="Lemmon A.R."/>
            <person name="Lemmon E.M."/>
            <person name="Ouvrard D."/>
            <person name="Burckhardt D."/>
        </authorList>
    </citation>
    <scope>NUCLEOTIDE SEQUENCE</scope>
    <source>
        <strain evidence="2">DP2.ctg029_circ</strain>
    </source>
</reference>
<keyword evidence="1" id="KW-0472">Membrane</keyword>
<organism evidence="2">
    <name type="scientific">Mesohomotoma hibisci</name>
    <dbReference type="NCBI Taxonomy" id="399243"/>
    <lineage>
        <taxon>Eukaryota</taxon>
        <taxon>Metazoa</taxon>
        <taxon>Ecdysozoa</taxon>
        <taxon>Arthropoda</taxon>
        <taxon>Hexapoda</taxon>
        <taxon>Insecta</taxon>
        <taxon>Pterygota</taxon>
        <taxon>Neoptera</taxon>
        <taxon>Paraneoptera</taxon>
        <taxon>Hemiptera</taxon>
        <taxon>Sternorrhyncha</taxon>
        <taxon>Psylloidea</taxon>
        <taxon>Carsidaridae</taxon>
        <taxon>Carsidarinae</taxon>
        <taxon>Mesohomotoma</taxon>
    </lineage>
</organism>